<dbReference type="EMBL" id="JACHJO010000004">
    <property type="protein sequence ID" value="MBB6119559.1"/>
    <property type="molecule type" value="Genomic_DNA"/>
</dbReference>
<organism evidence="1 2">
    <name type="scientific">Nocardiopsis algeriensis</name>
    <dbReference type="NCBI Taxonomy" id="1478215"/>
    <lineage>
        <taxon>Bacteria</taxon>
        <taxon>Bacillati</taxon>
        <taxon>Actinomycetota</taxon>
        <taxon>Actinomycetes</taxon>
        <taxon>Streptosporangiales</taxon>
        <taxon>Nocardiopsidaceae</taxon>
        <taxon>Nocardiopsis</taxon>
    </lineage>
</organism>
<dbReference type="RefSeq" id="WP_184289647.1">
    <property type="nucleotide sequence ID" value="NZ_JACHJO010000004.1"/>
</dbReference>
<keyword evidence="2" id="KW-1185">Reference proteome</keyword>
<evidence type="ECO:0000313" key="2">
    <source>
        <dbReference type="Proteomes" id="UP000536604"/>
    </source>
</evidence>
<evidence type="ECO:0008006" key="3">
    <source>
        <dbReference type="Google" id="ProtNLM"/>
    </source>
</evidence>
<dbReference type="Proteomes" id="UP000536604">
    <property type="component" value="Unassembled WGS sequence"/>
</dbReference>
<comment type="caution">
    <text evidence="1">The sequence shown here is derived from an EMBL/GenBank/DDBJ whole genome shotgun (WGS) entry which is preliminary data.</text>
</comment>
<gene>
    <name evidence="1" type="ORF">FHS13_001508</name>
</gene>
<evidence type="ECO:0000313" key="1">
    <source>
        <dbReference type="EMBL" id="MBB6119559.1"/>
    </source>
</evidence>
<sequence length="332" mass="36933">MVLGKIMEKIADRQAQKAGIAFGESWSDPDLAAALPAVRAGDIDKGLELLRTAPTPDLRSLRLDTFAGECTHLLEALELRKGDDDPALLLWAGAARVQAAWKIRTAARARDVGAERFRRFHAFLEPAAEPLLRAAGLDDEDPDPWNILQWYCMGMGIRREDSDKMWLQLCARDSWHWAGRVTRLQVLCEKWYGSHEEMFAFARETAALASPGDPCLTLLPQAHREYVLLLLDGAETVGDIGRRVRAHFSGPGVAAELAEAADRWEKGDGSHPEHRAQAHEFGAALYYAGERERAARILAPAGRLVSRVSLWSYAENWPLEGLRRALRDLGLL</sequence>
<accession>A0A841IL87</accession>
<proteinExistence type="predicted"/>
<name>A0A841IL87_9ACTN</name>
<reference evidence="1 2" key="1">
    <citation type="submission" date="2020-08" db="EMBL/GenBank/DDBJ databases">
        <title>Genomic Encyclopedia of Type Strains, Phase III (KMG-III): the genomes of soil and plant-associated and newly described type strains.</title>
        <authorList>
            <person name="Whitman W."/>
        </authorList>
    </citation>
    <scope>NUCLEOTIDE SEQUENCE [LARGE SCALE GENOMIC DNA]</scope>
    <source>
        <strain evidence="1 2">CECT 8712</strain>
    </source>
</reference>
<dbReference type="AlphaFoldDB" id="A0A841IL87"/>
<protein>
    <recommendedName>
        <fullName evidence="3">Tetratricopeptide repeat protein</fullName>
    </recommendedName>
</protein>